<proteinExistence type="predicted"/>
<sequence>MSFKEWLLHETSLHSLLASGTRDIYIILLARFLRMCAYGGAALVLGIFLYTAGNKGTQIGLFMSMTLLGDAAISYLLTIMADRIGRRRVLMIGSLLMAFAGTVFALTKNYYLLLLAAIVGVISPGAHEVGPFRAVEESTLAQLTTIEARTDVYAWFAVASTLGMSLGLCTAGWITYALHTYAGWERKEAFPIIFAVYAVVGLIKACLTLFLSDRCEQNYDRQTEEDIAERAASAPLMTEADRRNSYTKSGQVQATVRRLSETVSTKLSPESRVILIKLCVLFAINSFASGMLPVTLMSWYVNWRARWFVHHLGYAMAAVWLVASIANLFSASVARRIGLIRAMVFTHLPNAIFLAFIPLATTWWWLLILLLASSAFGSMDQAPRSAFVAAVFLPSERTVVMGTLNFVRTLASAGGPILTGYLHDQKKWGVVFVISAVLKVAYDCGLLAMFLKTVRRHEPPLLEKPTFANEGCYHYRSCQSMGRGRATSRSPMSMSGSS</sequence>
<gene>
    <name evidence="4" type="ORF">BAUCODRAFT_104938</name>
</gene>
<keyword evidence="2" id="KW-1133">Transmembrane helix</keyword>
<feature type="transmembrane region" description="Helical" evidence="2">
    <location>
        <begin position="112"/>
        <end position="132"/>
    </location>
</feature>
<keyword evidence="2" id="KW-0472">Membrane</keyword>
<keyword evidence="2" id="KW-0812">Transmembrane</keyword>
<dbReference type="InterPro" id="IPR036259">
    <property type="entry name" value="MFS_trans_sf"/>
</dbReference>
<dbReference type="Proteomes" id="UP000011761">
    <property type="component" value="Unassembled WGS sequence"/>
</dbReference>
<evidence type="ECO:0000256" key="1">
    <source>
        <dbReference type="ARBA" id="ARBA00004141"/>
    </source>
</evidence>
<keyword evidence="5" id="KW-1185">Reference proteome</keyword>
<feature type="transmembrane region" description="Helical" evidence="2">
    <location>
        <begin position="59"/>
        <end position="77"/>
    </location>
</feature>
<dbReference type="RefSeq" id="XP_007674838.1">
    <property type="nucleotide sequence ID" value="XM_007676648.1"/>
</dbReference>
<evidence type="ECO:0000313" key="4">
    <source>
        <dbReference type="EMBL" id="EMC97993.1"/>
    </source>
</evidence>
<evidence type="ECO:0000313" key="5">
    <source>
        <dbReference type="Proteomes" id="UP000011761"/>
    </source>
</evidence>
<dbReference type="KEGG" id="bcom:BAUCODRAFT_104938"/>
<organism evidence="4 5">
    <name type="scientific">Baudoinia panamericana (strain UAMH 10762)</name>
    <name type="common">Angels' share fungus</name>
    <name type="synonym">Baudoinia compniacensis (strain UAMH 10762)</name>
    <dbReference type="NCBI Taxonomy" id="717646"/>
    <lineage>
        <taxon>Eukaryota</taxon>
        <taxon>Fungi</taxon>
        <taxon>Dikarya</taxon>
        <taxon>Ascomycota</taxon>
        <taxon>Pezizomycotina</taxon>
        <taxon>Dothideomycetes</taxon>
        <taxon>Dothideomycetidae</taxon>
        <taxon>Mycosphaerellales</taxon>
        <taxon>Teratosphaeriaceae</taxon>
        <taxon>Baudoinia</taxon>
    </lineage>
</organism>
<protein>
    <recommendedName>
        <fullName evidence="3">Major facilitator superfamily (MFS) profile domain-containing protein</fullName>
    </recommendedName>
</protein>
<feature type="transmembrane region" description="Helical" evidence="2">
    <location>
        <begin position="274"/>
        <end position="301"/>
    </location>
</feature>
<feature type="domain" description="Major facilitator superfamily (MFS) profile" evidence="3">
    <location>
        <begin position="23"/>
        <end position="454"/>
    </location>
</feature>
<dbReference type="GO" id="GO:0000329">
    <property type="term" value="C:fungal-type vacuole membrane"/>
    <property type="evidence" value="ECO:0007669"/>
    <property type="project" value="TreeGrafter"/>
</dbReference>
<dbReference type="OrthoDB" id="10027823at2759"/>
<feature type="transmembrane region" description="Helical" evidence="2">
    <location>
        <begin position="190"/>
        <end position="211"/>
    </location>
</feature>
<dbReference type="OMA" id="LGYGFMP"/>
<dbReference type="InterPro" id="IPR020846">
    <property type="entry name" value="MFS_dom"/>
</dbReference>
<dbReference type="Pfam" id="PF07690">
    <property type="entry name" value="MFS_1"/>
    <property type="match status" value="1"/>
</dbReference>
<feature type="transmembrane region" description="Helical" evidence="2">
    <location>
        <begin position="428"/>
        <end position="451"/>
    </location>
</feature>
<feature type="transmembrane region" description="Helical" evidence="2">
    <location>
        <begin position="351"/>
        <end position="376"/>
    </location>
</feature>
<dbReference type="GeneID" id="19107097"/>
<feature type="transmembrane region" description="Helical" evidence="2">
    <location>
        <begin position="307"/>
        <end position="330"/>
    </location>
</feature>
<dbReference type="EMBL" id="KB445553">
    <property type="protein sequence ID" value="EMC97993.1"/>
    <property type="molecule type" value="Genomic_DNA"/>
</dbReference>
<dbReference type="PANTHER" id="PTHR23520">
    <property type="entry name" value="TRANSPORTER, PUTATIVE (AFU_ORTHOLOGUE AFUA_3G04000)-RELATED"/>
    <property type="match status" value="1"/>
</dbReference>
<dbReference type="PROSITE" id="PS50850">
    <property type="entry name" value="MFS"/>
    <property type="match status" value="1"/>
</dbReference>
<evidence type="ECO:0000256" key="2">
    <source>
        <dbReference type="SAM" id="Phobius"/>
    </source>
</evidence>
<evidence type="ECO:0000259" key="3">
    <source>
        <dbReference type="PROSITE" id="PS50850"/>
    </source>
</evidence>
<feature type="transmembrane region" description="Helical" evidence="2">
    <location>
        <begin position="152"/>
        <end position="178"/>
    </location>
</feature>
<reference evidence="4 5" key="1">
    <citation type="journal article" date="2012" name="PLoS Pathog.">
        <title>Diverse lifestyles and strategies of plant pathogenesis encoded in the genomes of eighteen Dothideomycetes fungi.</title>
        <authorList>
            <person name="Ohm R.A."/>
            <person name="Feau N."/>
            <person name="Henrissat B."/>
            <person name="Schoch C.L."/>
            <person name="Horwitz B.A."/>
            <person name="Barry K.W."/>
            <person name="Condon B.J."/>
            <person name="Copeland A.C."/>
            <person name="Dhillon B."/>
            <person name="Glaser F."/>
            <person name="Hesse C.N."/>
            <person name="Kosti I."/>
            <person name="LaButti K."/>
            <person name="Lindquist E.A."/>
            <person name="Lucas S."/>
            <person name="Salamov A.A."/>
            <person name="Bradshaw R.E."/>
            <person name="Ciuffetti L."/>
            <person name="Hamelin R.C."/>
            <person name="Kema G.H.J."/>
            <person name="Lawrence C."/>
            <person name="Scott J.A."/>
            <person name="Spatafora J.W."/>
            <person name="Turgeon B.G."/>
            <person name="de Wit P.J.G.M."/>
            <person name="Zhong S."/>
            <person name="Goodwin S.B."/>
            <person name="Grigoriev I.V."/>
        </authorList>
    </citation>
    <scope>NUCLEOTIDE SEQUENCE [LARGE SCALE GENOMIC DNA]</scope>
    <source>
        <strain evidence="4 5">UAMH 10762</strain>
    </source>
</reference>
<feature type="transmembrane region" description="Helical" evidence="2">
    <location>
        <begin position="32"/>
        <end position="53"/>
    </location>
</feature>
<dbReference type="AlphaFoldDB" id="M2N260"/>
<dbReference type="GO" id="GO:0022857">
    <property type="term" value="F:transmembrane transporter activity"/>
    <property type="evidence" value="ECO:0007669"/>
    <property type="project" value="InterPro"/>
</dbReference>
<comment type="subcellular location">
    <subcellularLocation>
        <location evidence="1">Membrane</location>
        <topology evidence="1">Multi-pass membrane protein</topology>
    </subcellularLocation>
</comment>
<feature type="transmembrane region" description="Helical" evidence="2">
    <location>
        <begin position="89"/>
        <end position="106"/>
    </location>
</feature>
<dbReference type="HOGENOM" id="CLU_025894_2_0_1"/>
<dbReference type="Gene3D" id="1.20.1250.20">
    <property type="entry name" value="MFS general substrate transporter like domains"/>
    <property type="match status" value="1"/>
</dbReference>
<dbReference type="InterPro" id="IPR011701">
    <property type="entry name" value="MFS"/>
</dbReference>
<accession>M2N260</accession>
<dbReference type="PANTHER" id="PTHR23520:SF5">
    <property type="entry name" value="TRANSPORTER, PUTATIVE (AFU_ORTHOLOGUE AFUA_3G04000)-RELATED"/>
    <property type="match status" value="1"/>
</dbReference>
<name>M2N260_BAUPA</name>
<dbReference type="SUPFAM" id="SSF103473">
    <property type="entry name" value="MFS general substrate transporter"/>
    <property type="match status" value="1"/>
</dbReference>
<dbReference type="eggNOG" id="ENOG502QTZH">
    <property type="taxonomic scope" value="Eukaryota"/>
</dbReference>